<dbReference type="InterPro" id="IPR011663">
    <property type="entry name" value="UTRA"/>
</dbReference>
<dbReference type="SUPFAM" id="SSF64288">
    <property type="entry name" value="Chorismate lyase-like"/>
    <property type="match status" value="1"/>
</dbReference>
<dbReference type="CDD" id="cd07377">
    <property type="entry name" value="WHTH_GntR"/>
    <property type="match status" value="1"/>
</dbReference>
<evidence type="ECO:0000313" key="6">
    <source>
        <dbReference type="Proteomes" id="UP000655523"/>
    </source>
</evidence>
<proteinExistence type="predicted"/>
<dbReference type="Proteomes" id="UP000655523">
    <property type="component" value="Unassembled WGS sequence"/>
</dbReference>
<gene>
    <name evidence="5" type="ORF">GNZ13_27650</name>
</gene>
<dbReference type="Gene3D" id="1.10.10.10">
    <property type="entry name" value="Winged helix-like DNA-binding domain superfamily/Winged helix DNA-binding domain"/>
    <property type="match status" value="1"/>
</dbReference>
<keyword evidence="3" id="KW-0804">Transcription</keyword>
<dbReference type="PRINTS" id="PR00035">
    <property type="entry name" value="HTHGNTR"/>
</dbReference>
<dbReference type="SMART" id="SM00866">
    <property type="entry name" value="UTRA"/>
    <property type="match status" value="1"/>
</dbReference>
<dbReference type="InterPro" id="IPR036388">
    <property type="entry name" value="WH-like_DNA-bd_sf"/>
</dbReference>
<evidence type="ECO:0000256" key="2">
    <source>
        <dbReference type="ARBA" id="ARBA00023125"/>
    </source>
</evidence>
<dbReference type="SMART" id="SM00345">
    <property type="entry name" value="HTH_GNTR"/>
    <property type="match status" value="1"/>
</dbReference>
<dbReference type="PROSITE" id="PS50949">
    <property type="entry name" value="HTH_GNTR"/>
    <property type="match status" value="1"/>
</dbReference>
<dbReference type="InterPro" id="IPR050679">
    <property type="entry name" value="Bact_HTH_transcr_reg"/>
</dbReference>
<evidence type="ECO:0000256" key="1">
    <source>
        <dbReference type="ARBA" id="ARBA00023015"/>
    </source>
</evidence>
<organism evidence="5 6">
    <name type="scientific">Paraburkholderia elongata</name>
    <dbReference type="NCBI Taxonomy" id="2675747"/>
    <lineage>
        <taxon>Bacteria</taxon>
        <taxon>Pseudomonadati</taxon>
        <taxon>Pseudomonadota</taxon>
        <taxon>Betaproteobacteria</taxon>
        <taxon>Burkholderiales</taxon>
        <taxon>Burkholderiaceae</taxon>
        <taxon>Paraburkholderia</taxon>
    </lineage>
</organism>
<dbReference type="PANTHER" id="PTHR44846:SF1">
    <property type="entry name" value="MANNOSYL-D-GLYCERATE TRANSPORT_METABOLISM SYSTEM REPRESSOR MNGR-RELATED"/>
    <property type="match status" value="1"/>
</dbReference>
<dbReference type="GO" id="GO:0003700">
    <property type="term" value="F:DNA-binding transcription factor activity"/>
    <property type="evidence" value="ECO:0007669"/>
    <property type="project" value="InterPro"/>
</dbReference>
<evidence type="ECO:0000259" key="4">
    <source>
        <dbReference type="PROSITE" id="PS50949"/>
    </source>
</evidence>
<comment type="caution">
    <text evidence="5">The sequence shown here is derived from an EMBL/GenBank/DDBJ whole genome shotgun (WGS) entry which is preliminary data.</text>
</comment>
<evidence type="ECO:0000313" key="5">
    <source>
        <dbReference type="EMBL" id="NPT58238.1"/>
    </source>
</evidence>
<dbReference type="Gene3D" id="3.40.1410.10">
    <property type="entry name" value="Chorismate lyase-like"/>
    <property type="match status" value="1"/>
</dbReference>
<dbReference type="PANTHER" id="PTHR44846">
    <property type="entry name" value="MANNOSYL-D-GLYCERATE TRANSPORT/METABOLISM SYSTEM REPRESSOR MNGR-RELATED"/>
    <property type="match status" value="1"/>
</dbReference>
<feature type="domain" description="HTH gntR-type" evidence="4">
    <location>
        <begin position="9"/>
        <end position="77"/>
    </location>
</feature>
<dbReference type="InterPro" id="IPR000524">
    <property type="entry name" value="Tscrpt_reg_HTH_GntR"/>
</dbReference>
<keyword evidence="2" id="KW-0238">DNA-binding</keyword>
<dbReference type="GO" id="GO:0003677">
    <property type="term" value="F:DNA binding"/>
    <property type="evidence" value="ECO:0007669"/>
    <property type="project" value="UniProtKB-KW"/>
</dbReference>
<dbReference type="InterPro" id="IPR036390">
    <property type="entry name" value="WH_DNA-bd_sf"/>
</dbReference>
<dbReference type="Pfam" id="PF07702">
    <property type="entry name" value="UTRA"/>
    <property type="match status" value="1"/>
</dbReference>
<dbReference type="EMBL" id="WOEZ01000153">
    <property type="protein sequence ID" value="NPT58238.1"/>
    <property type="molecule type" value="Genomic_DNA"/>
</dbReference>
<dbReference type="RefSeq" id="WP_172170532.1">
    <property type="nucleotide sequence ID" value="NZ_WOEZ01000153.1"/>
</dbReference>
<evidence type="ECO:0000256" key="3">
    <source>
        <dbReference type="ARBA" id="ARBA00023163"/>
    </source>
</evidence>
<name>A0A972NTP5_9BURK</name>
<dbReference type="GO" id="GO:0045892">
    <property type="term" value="P:negative regulation of DNA-templated transcription"/>
    <property type="evidence" value="ECO:0007669"/>
    <property type="project" value="TreeGrafter"/>
</dbReference>
<protein>
    <submittedName>
        <fullName evidence="5">GntR family transcriptional regulator</fullName>
    </submittedName>
</protein>
<keyword evidence="1" id="KW-0805">Transcription regulation</keyword>
<sequence length="247" mass="27351">MSRASSSPIPLYLQIADSLRDRIARGVWQQGEIIPTLEQIADEFDVARVTARQAVQLLMSEGALTPQRGRGTFVSATAPTLKPVQVVTTLAALVEMYQATTQQLLTVEENRRRPPITTADGVLAEHYVHMKRVHSSDGLPYCVISLYLEDKIFSMSPDRFREELAIPTLVELSPRSIAKARQTLTIGSADAETARLLRVPTDSPVARVQRVFNDLENVVIYYADVVYRGDAVKVEMDLGSLPVKNSS</sequence>
<reference evidence="5 6" key="1">
    <citation type="submission" date="2019-11" db="EMBL/GenBank/DDBJ databases">
        <title>Metabolism of dissolved organic matter in forest soils.</title>
        <authorList>
            <person name="Cyle K.T."/>
            <person name="Wilhelm R.C."/>
            <person name="Martinez C.E."/>
        </authorList>
    </citation>
    <scope>NUCLEOTIDE SEQUENCE [LARGE SCALE GENOMIC DNA]</scope>
    <source>
        <strain evidence="5 6">5N</strain>
    </source>
</reference>
<accession>A0A972NTP5</accession>
<dbReference type="InterPro" id="IPR028978">
    <property type="entry name" value="Chorismate_lyase_/UTRA_dom_sf"/>
</dbReference>
<keyword evidence="6" id="KW-1185">Reference proteome</keyword>
<dbReference type="SUPFAM" id="SSF46785">
    <property type="entry name" value="Winged helix' DNA-binding domain"/>
    <property type="match status" value="1"/>
</dbReference>
<dbReference type="Pfam" id="PF00392">
    <property type="entry name" value="GntR"/>
    <property type="match status" value="1"/>
</dbReference>
<dbReference type="AlphaFoldDB" id="A0A972NTP5"/>